<dbReference type="Proteomes" id="UP000314294">
    <property type="component" value="Unassembled WGS sequence"/>
</dbReference>
<keyword evidence="3" id="KW-1185">Reference proteome</keyword>
<dbReference type="EMBL" id="SRLO01000888">
    <property type="protein sequence ID" value="TNN44720.1"/>
    <property type="molecule type" value="Genomic_DNA"/>
</dbReference>
<organism evidence="2 3">
    <name type="scientific">Liparis tanakae</name>
    <name type="common">Tanaka's snailfish</name>
    <dbReference type="NCBI Taxonomy" id="230148"/>
    <lineage>
        <taxon>Eukaryota</taxon>
        <taxon>Metazoa</taxon>
        <taxon>Chordata</taxon>
        <taxon>Craniata</taxon>
        <taxon>Vertebrata</taxon>
        <taxon>Euteleostomi</taxon>
        <taxon>Actinopterygii</taxon>
        <taxon>Neopterygii</taxon>
        <taxon>Teleostei</taxon>
        <taxon>Neoteleostei</taxon>
        <taxon>Acanthomorphata</taxon>
        <taxon>Eupercaria</taxon>
        <taxon>Perciformes</taxon>
        <taxon>Cottioidei</taxon>
        <taxon>Cottales</taxon>
        <taxon>Liparidae</taxon>
        <taxon>Liparis</taxon>
    </lineage>
</organism>
<feature type="region of interest" description="Disordered" evidence="1">
    <location>
        <begin position="28"/>
        <end position="58"/>
    </location>
</feature>
<protein>
    <submittedName>
        <fullName evidence="2">Uncharacterized protein</fullName>
    </submittedName>
</protein>
<name>A0A4Z2FV05_9TELE</name>
<evidence type="ECO:0000256" key="1">
    <source>
        <dbReference type="SAM" id="MobiDB-lite"/>
    </source>
</evidence>
<sequence>MTSYVLIRKPTAVRRSSRSRLDRKLLCSSASTTFPPGPPQPFRRTTADRHSSQSASFLTPTPSWLARTFPPQRLRCSMLAATRALGRCRGTIHIQTY</sequence>
<evidence type="ECO:0000313" key="3">
    <source>
        <dbReference type="Proteomes" id="UP000314294"/>
    </source>
</evidence>
<proteinExistence type="predicted"/>
<accession>A0A4Z2FV05</accession>
<dbReference type="AlphaFoldDB" id="A0A4Z2FV05"/>
<gene>
    <name evidence="2" type="ORF">EYF80_045102</name>
</gene>
<comment type="caution">
    <text evidence="2">The sequence shown here is derived from an EMBL/GenBank/DDBJ whole genome shotgun (WGS) entry which is preliminary data.</text>
</comment>
<reference evidence="2 3" key="1">
    <citation type="submission" date="2019-03" db="EMBL/GenBank/DDBJ databases">
        <title>First draft genome of Liparis tanakae, snailfish: a comprehensive survey of snailfish specific genes.</title>
        <authorList>
            <person name="Kim W."/>
            <person name="Song I."/>
            <person name="Jeong J.-H."/>
            <person name="Kim D."/>
            <person name="Kim S."/>
            <person name="Ryu S."/>
            <person name="Song J.Y."/>
            <person name="Lee S.K."/>
        </authorList>
    </citation>
    <scope>NUCLEOTIDE SEQUENCE [LARGE SCALE GENOMIC DNA]</scope>
    <source>
        <tissue evidence="2">Muscle</tissue>
    </source>
</reference>
<evidence type="ECO:0000313" key="2">
    <source>
        <dbReference type="EMBL" id="TNN44720.1"/>
    </source>
</evidence>